<dbReference type="EMBL" id="JAEPCR010000138">
    <property type="protein sequence ID" value="MCG7980663.1"/>
    <property type="molecule type" value="Genomic_DNA"/>
</dbReference>
<protein>
    <submittedName>
        <fullName evidence="1">Uncharacterized protein</fullName>
    </submittedName>
</protein>
<proteinExistence type="predicted"/>
<evidence type="ECO:0000313" key="1">
    <source>
        <dbReference type="EMBL" id="MCG7980663.1"/>
    </source>
</evidence>
<organism evidence="1 2">
    <name type="scientific">Candidatus Thiodiazotropha taylori</name>
    <dbReference type="NCBI Taxonomy" id="2792791"/>
    <lineage>
        <taxon>Bacteria</taxon>
        <taxon>Pseudomonadati</taxon>
        <taxon>Pseudomonadota</taxon>
        <taxon>Gammaproteobacteria</taxon>
        <taxon>Chromatiales</taxon>
        <taxon>Sedimenticolaceae</taxon>
        <taxon>Candidatus Thiodiazotropha</taxon>
    </lineage>
</organism>
<evidence type="ECO:0000313" key="2">
    <source>
        <dbReference type="Proteomes" id="UP000886674"/>
    </source>
</evidence>
<comment type="caution">
    <text evidence="1">The sequence shown here is derived from an EMBL/GenBank/DDBJ whole genome shotgun (WGS) entry which is preliminary data.</text>
</comment>
<name>A0A9E4NNR8_9GAMM</name>
<gene>
    <name evidence="1" type="ORF">JAY77_21265</name>
</gene>
<dbReference type="Proteomes" id="UP000886674">
    <property type="component" value="Unassembled WGS sequence"/>
</dbReference>
<sequence length="147" mass="16739">MIYTQKTEYEIEIGDNAHCSKCHCCGQESLTGNGFVYRNGDAYAVYYVGWSEVHPEKRVTFAIAIGEWDDDSSSSNRICFGIEAFEGKNEVFYKVINPKDSPWPSTDLLGDMLTREDALKHPLLEEVYIILEKIICEHPAVNSYINM</sequence>
<reference evidence="1" key="1">
    <citation type="journal article" date="2021" name="Proc. Natl. Acad. Sci. U.S.A.">
        <title>Global biogeography of chemosynthetic symbionts reveals both localized and globally distributed symbiont groups. .</title>
        <authorList>
            <person name="Osvatic J.T."/>
            <person name="Wilkins L.G.E."/>
            <person name="Leibrecht L."/>
            <person name="Leray M."/>
            <person name="Zauner S."/>
            <person name="Polzin J."/>
            <person name="Camacho Y."/>
            <person name="Gros O."/>
            <person name="van Gils J.A."/>
            <person name="Eisen J.A."/>
            <person name="Petersen J.M."/>
            <person name="Yuen B."/>
        </authorList>
    </citation>
    <scope>NUCLEOTIDE SEQUENCE</scope>
    <source>
        <strain evidence="1">MAGclacostrist055</strain>
    </source>
</reference>
<accession>A0A9E4NNR8</accession>
<dbReference type="AlphaFoldDB" id="A0A9E4NNR8"/>